<dbReference type="InterPro" id="IPR038726">
    <property type="entry name" value="PDDEXK_AddAB-type"/>
</dbReference>
<name>A0A0F9K7S1_9ZZZZ</name>
<gene>
    <name evidence="2" type="ORF">LCGC14_1364190</name>
</gene>
<proteinExistence type="predicted"/>
<evidence type="ECO:0000313" key="2">
    <source>
        <dbReference type="EMBL" id="KKM78028.1"/>
    </source>
</evidence>
<sequence length="277" mass="32053">MTDHCYDSTQLNNFRRCPQFYNNRHVKGLVLDGGSKHSDPLAAGSAIHKGVEAWFSTGDSEKAINAVKATWGEDDLFLPEKAKYTQGFLTAVMAGYADAWPRENDSFKVLANEQWLQSGNYGGIVDRLVEEDGVYVMDTKTTSGWVNERYIESFQLSSQFRGYVWLARQAGYDCQGAYLDAVHLDTRYHKVKASDFVREKILYSEEQIGAWRRDAIETEASIEQQSFLNMATGRWPQNDQRCFDWNRPCPYWRLCTAVIPENELDFYKEERWEPWTK</sequence>
<dbReference type="EMBL" id="LAZR01008556">
    <property type="protein sequence ID" value="KKM78028.1"/>
    <property type="molecule type" value="Genomic_DNA"/>
</dbReference>
<protein>
    <recommendedName>
        <fullName evidence="1">PD-(D/E)XK endonuclease-like domain-containing protein</fullName>
    </recommendedName>
</protein>
<feature type="domain" description="PD-(D/E)XK endonuclease-like" evidence="1">
    <location>
        <begin position="9"/>
        <end position="255"/>
    </location>
</feature>
<dbReference type="Pfam" id="PF12705">
    <property type="entry name" value="PDDEXK_1"/>
    <property type="match status" value="1"/>
</dbReference>
<comment type="caution">
    <text evidence="2">The sequence shown here is derived from an EMBL/GenBank/DDBJ whole genome shotgun (WGS) entry which is preliminary data.</text>
</comment>
<dbReference type="AlphaFoldDB" id="A0A0F9K7S1"/>
<accession>A0A0F9K7S1</accession>
<reference evidence="2" key="1">
    <citation type="journal article" date="2015" name="Nature">
        <title>Complex archaea that bridge the gap between prokaryotes and eukaryotes.</title>
        <authorList>
            <person name="Spang A."/>
            <person name="Saw J.H."/>
            <person name="Jorgensen S.L."/>
            <person name="Zaremba-Niedzwiedzka K."/>
            <person name="Martijn J."/>
            <person name="Lind A.E."/>
            <person name="van Eijk R."/>
            <person name="Schleper C."/>
            <person name="Guy L."/>
            <person name="Ettema T.J."/>
        </authorList>
    </citation>
    <scope>NUCLEOTIDE SEQUENCE</scope>
</reference>
<organism evidence="2">
    <name type="scientific">marine sediment metagenome</name>
    <dbReference type="NCBI Taxonomy" id="412755"/>
    <lineage>
        <taxon>unclassified sequences</taxon>
        <taxon>metagenomes</taxon>
        <taxon>ecological metagenomes</taxon>
    </lineage>
</organism>
<evidence type="ECO:0000259" key="1">
    <source>
        <dbReference type="Pfam" id="PF12705"/>
    </source>
</evidence>